<reference evidence="1" key="1">
    <citation type="submission" date="2020-02" db="EMBL/GenBank/DDBJ databases">
        <authorList>
            <person name="Meier V. D."/>
        </authorList>
    </citation>
    <scope>NUCLEOTIDE SEQUENCE</scope>
    <source>
        <strain evidence="1">AVDCRST_MAG88</strain>
    </source>
</reference>
<proteinExistence type="predicted"/>
<sequence>MDGLRPDQTHTATNLLAQSWWYRFYFSPPALSAGLHGVVRA</sequence>
<dbReference type="EMBL" id="CADCWM010000535">
    <property type="protein sequence ID" value="CAA9567278.1"/>
    <property type="molecule type" value="Genomic_DNA"/>
</dbReference>
<evidence type="ECO:0000313" key="1">
    <source>
        <dbReference type="EMBL" id="CAA9567278.1"/>
    </source>
</evidence>
<gene>
    <name evidence="1" type="ORF">AVDCRST_MAG88-2004</name>
</gene>
<accession>A0A6J4V381</accession>
<organism evidence="1">
    <name type="scientific">uncultured Thermomicrobiales bacterium</name>
    <dbReference type="NCBI Taxonomy" id="1645740"/>
    <lineage>
        <taxon>Bacteria</taxon>
        <taxon>Pseudomonadati</taxon>
        <taxon>Thermomicrobiota</taxon>
        <taxon>Thermomicrobia</taxon>
        <taxon>Thermomicrobiales</taxon>
        <taxon>environmental samples</taxon>
    </lineage>
</organism>
<protein>
    <submittedName>
        <fullName evidence="1">Uncharacterized protein</fullName>
    </submittedName>
</protein>
<dbReference type="AlphaFoldDB" id="A0A6J4V381"/>
<name>A0A6J4V381_9BACT</name>